<sequence length="75" mass="8513">MKDLLTLSEVSTFLKVPKSTIYKLARERRLPGHKVGKHWRFVREEIEAWVQNAGGDSVMVGAGSQQGVRDRFSLN</sequence>
<organism evidence="2 3">
    <name type="scientific">Candidatus Nitrospira allomarina</name>
    <dbReference type="NCBI Taxonomy" id="3020900"/>
    <lineage>
        <taxon>Bacteria</taxon>
        <taxon>Pseudomonadati</taxon>
        <taxon>Nitrospirota</taxon>
        <taxon>Nitrospiria</taxon>
        <taxon>Nitrospirales</taxon>
        <taxon>Nitrospiraceae</taxon>
        <taxon>Nitrospira</taxon>
    </lineage>
</organism>
<dbReference type="InterPro" id="IPR009061">
    <property type="entry name" value="DNA-bd_dom_put_sf"/>
</dbReference>
<dbReference type="EMBL" id="CP116967">
    <property type="protein sequence ID" value="WNM56794.1"/>
    <property type="molecule type" value="Genomic_DNA"/>
</dbReference>
<protein>
    <submittedName>
        <fullName evidence="2">Helix-turn-helix domain-containing protein</fullName>
    </submittedName>
</protein>
<accession>A0AA96GDK2</accession>
<dbReference type="RefSeq" id="WP_312640577.1">
    <property type="nucleotide sequence ID" value="NZ_CP116967.1"/>
</dbReference>
<keyword evidence="3" id="KW-1185">Reference proteome</keyword>
<dbReference type="SUPFAM" id="SSF46955">
    <property type="entry name" value="Putative DNA-binding domain"/>
    <property type="match status" value="1"/>
</dbReference>
<dbReference type="Proteomes" id="UP001302719">
    <property type="component" value="Chromosome"/>
</dbReference>
<evidence type="ECO:0000313" key="2">
    <source>
        <dbReference type="EMBL" id="WNM56794.1"/>
    </source>
</evidence>
<dbReference type="Pfam" id="PF12728">
    <property type="entry name" value="HTH_17"/>
    <property type="match status" value="1"/>
</dbReference>
<name>A0AA96GDK2_9BACT</name>
<dbReference type="GO" id="GO:0003677">
    <property type="term" value="F:DNA binding"/>
    <property type="evidence" value="ECO:0007669"/>
    <property type="project" value="InterPro"/>
</dbReference>
<dbReference type="AlphaFoldDB" id="A0AA96GDK2"/>
<proteinExistence type="predicted"/>
<dbReference type="NCBIfam" id="TIGR01764">
    <property type="entry name" value="excise"/>
    <property type="match status" value="1"/>
</dbReference>
<feature type="domain" description="Helix-turn-helix" evidence="1">
    <location>
        <begin position="4"/>
        <end position="52"/>
    </location>
</feature>
<reference evidence="2 3" key="1">
    <citation type="submission" date="2023-01" db="EMBL/GenBank/DDBJ databases">
        <title>Cultivation and genomic characterization of new, ubiquitous marine nitrite-oxidizing bacteria from the Nitrospirales.</title>
        <authorList>
            <person name="Mueller A.J."/>
            <person name="Daebeler A."/>
            <person name="Herbold C.W."/>
            <person name="Kirkegaard R.H."/>
            <person name="Daims H."/>
        </authorList>
    </citation>
    <scope>NUCLEOTIDE SEQUENCE [LARGE SCALE GENOMIC DNA]</scope>
    <source>
        <strain evidence="2 3">VA</strain>
    </source>
</reference>
<evidence type="ECO:0000259" key="1">
    <source>
        <dbReference type="Pfam" id="PF12728"/>
    </source>
</evidence>
<dbReference type="KEGG" id="nall:PP769_12495"/>
<dbReference type="InterPro" id="IPR010093">
    <property type="entry name" value="SinI_DNA-bd"/>
</dbReference>
<dbReference type="InterPro" id="IPR041657">
    <property type="entry name" value="HTH_17"/>
</dbReference>
<evidence type="ECO:0000313" key="3">
    <source>
        <dbReference type="Proteomes" id="UP001302719"/>
    </source>
</evidence>
<gene>
    <name evidence="2" type="ORF">PP769_12495</name>
</gene>